<dbReference type="InterPro" id="IPR033587">
    <property type="entry name" value="M1AP"/>
</dbReference>
<reference evidence="1" key="1">
    <citation type="journal article" date="2019" name="bioRxiv">
        <title>The Genome of the Zebra Mussel, Dreissena polymorpha: A Resource for Invasive Species Research.</title>
        <authorList>
            <person name="McCartney M.A."/>
            <person name="Auch B."/>
            <person name="Kono T."/>
            <person name="Mallez S."/>
            <person name="Zhang Y."/>
            <person name="Obille A."/>
            <person name="Becker A."/>
            <person name="Abrahante J.E."/>
            <person name="Garbe J."/>
            <person name="Badalamenti J.P."/>
            <person name="Herman A."/>
            <person name="Mangelson H."/>
            <person name="Liachko I."/>
            <person name="Sullivan S."/>
            <person name="Sone E.D."/>
            <person name="Koren S."/>
            <person name="Silverstein K.A.T."/>
            <person name="Beckman K.B."/>
            <person name="Gohl D.M."/>
        </authorList>
    </citation>
    <scope>NUCLEOTIDE SEQUENCE</scope>
    <source>
        <strain evidence="1">Duluth1</strain>
        <tissue evidence="1">Whole animal</tissue>
    </source>
</reference>
<dbReference type="GO" id="GO:0051308">
    <property type="term" value="P:male meiosis chromosome separation"/>
    <property type="evidence" value="ECO:0007669"/>
    <property type="project" value="TreeGrafter"/>
</dbReference>
<accession>A0A9D4DRR1</accession>
<dbReference type="GO" id="GO:0007283">
    <property type="term" value="P:spermatogenesis"/>
    <property type="evidence" value="ECO:0007669"/>
    <property type="project" value="InterPro"/>
</dbReference>
<comment type="caution">
    <text evidence="1">The sequence shown here is derived from an EMBL/GenBank/DDBJ whole genome shotgun (WGS) entry which is preliminary data.</text>
</comment>
<protein>
    <submittedName>
        <fullName evidence="1">Uncharacterized protein</fullName>
    </submittedName>
</protein>
<sequence>MTDRVRYLLGKQPARLLLIDQSAPITPDIGDNLCLALENVLALACNFTGPSRMPFFSVMVLQHYQPEVILPFSYVRNNFHRIQTALNDVHLRISESVNACKEASPSYFQAIAEACLLYRRQLQSTAQPGGFCQQLEIILLTCQSSSHVQRLVDTALASIDTQYLKRIQVVSLSCTGGWGMEDVDLDGSQSSLHSNDSSNASLSSLIEVINMEPEVLCLQNLFTGWLVDMGTDSEHLHILLPPCLNSGNAGVPLIVKCDVHERVFQPAQLPFYNQFTIHADSSSMKMVFPSTSKAMGISVPIYQLQVTSLVPVTAVCDSIVFDMPLVAKATACWKMEWDDLEKNHQLLIALCQALGKEEKAMVASLLPPSKPSHAVSQPDTIPQGRFLLVPFSDGTLLVKALATQELLLPYQPSHNVGSVTQDTHDLISESLQQLETLESYNPLDHSAGLFESLKGMGRNLSTQMQQKRPLEESCPLTNKIVVKGGRPAMKPAVVATVTRKHSELADTPLTKRIEHKTGSGAPRRTLYTQPHSMFYTEDNAAGGTRQQAHINAGQIRHGPSVVSFPSTL</sequence>
<dbReference type="AlphaFoldDB" id="A0A9D4DRR1"/>
<gene>
    <name evidence="1" type="ORF">DPMN_187235</name>
</gene>
<proteinExistence type="predicted"/>
<dbReference type="GO" id="GO:0007127">
    <property type="term" value="P:meiosis I"/>
    <property type="evidence" value="ECO:0007669"/>
    <property type="project" value="InterPro"/>
</dbReference>
<evidence type="ECO:0000313" key="1">
    <source>
        <dbReference type="EMBL" id="KAH3752614.1"/>
    </source>
</evidence>
<dbReference type="PANTHER" id="PTHR28642">
    <property type="entry name" value="MEIOSIS 1 ARREST PROTEIN"/>
    <property type="match status" value="1"/>
</dbReference>
<dbReference type="EMBL" id="JAIWYP010000010">
    <property type="protein sequence ID" value="KAH3752614.1"/>
    <property type="molecule type" value="Genomic_DNA"/>
</dbReference>
<dbReference type="Proteomes" id="UP000828390">
    <property type="component" value="Unassembled WGS sequence"/>
</dbReference>
<reference evidence="1" key="2">
    <citation type="submission" date="2020-11" db="EMBL/GenBank/DDBJ databases">
        <authorList>
            <person name="McCartney M.A."/>
            <person name="Auch B."/>
            <person name="Kono T."/>
            <person name="Mallez S."/>
            <person name="Becker A."/>
            <person name="Gohl D.M."/>
            <person name="Silverstein K.A.T."/>
            <person name="Koren S."/>
            <person name="Bechman K.B."/>
            <person name="Herman A."/>
            <person name="Abrahante J.E."/>
            <person name="Garbe J."/>
        </authorList>
    </citation>
    <scope>NUCLEOTIDE SEQUENCE</scope>
    <source>
        <strain evidence="1">Duluth1</strain>
        <tissue evidence="1">Whole animal</tissue>
    </source>
</reference>
<keyword evidence="2" id="KW-1185">Reference proteome</keyword>
<dbReference type="OrthoDB" id="6433824at2759"/>
<name>A0A9D4DRR1_DREPO</name>
<evidence type="ECO:0000313" key="2">
    <source>
        <dbReference type="Proteomes" id="UP000828390"/>
    </source>
</evidence>
<dbReference type="PANTHER" id="PTHR28642:SF1">
    <property type="entry name" value="MEIOSIS 1 ARREST PROTEIN"/>
    <property type="match status" value="1"/>
</dbReference>
<organism evidence="1 2">
    <name type="scientific">Dreissena polymorpha</name>
    <name type="common">Zebra mussel</name>
    <name type="synonym">Mytilus polymorpha</name>
    <dbReference type="NCBI Taxonomy" id="45954"/>
    <lineage>
        <taxon>Eukaryota</taxon>
        <taxon>Metazoa</taxon>
        <taxon>Spiralia</taxon>
        <taxon>Lophotrochozoa</taxon>
        <taxon>Mollusca</taxon>
        <taxon>Bivalvia</taxon>
        <taxon>Autobranchia</taxon>
        <taxon>Heteroconchia</taxon>
        <taxon>Euheterodonta</taxon>
        <taxon>Imparidentia</taxon>
        <taxon>Neoheterodontei</taxon>
        <taxon>Myida</taxon>
        <taxon>Dreissenoidea</taxon>
        <taxon>Dreissenidae</taxon>
        <taxon>Dreissena</taxon>
    </lineage>
</organism>